<organism evidence="1 2">
    <name type="scientific">Cyclocybe aegerita</name>
    <name type="common">Black poplar mushroom</name>
    <name type="synonym">Agrocybe aegerita</name>
    <dbReference type="NCBI Taxonomy" id="1973307"/>
    <lineage>
        <taxon>Eukaryota</taxon>
        <taxon>Fungi</taxon>
        <taxon>Dikarya</taxon>
        <taxon>Basidiomycota</taxon>
        <taxon>Agaricomycotina</taxon>
        <taxon>Agaricomycetes</taxon>
        <taxon>Agaricomycetidae</taxon>
        <taxon>Agaricales</taxon>
        <taxon>Agaricineae</taxon>
        <taxon>Bolbitiaceae</taxon>
        <taxon>Cyclocybe</taxon>
    </lineage>
</organism>
<evidence type="ECO:0000313" key="2">
    <source>
        <dbReference type="Proteomes" id="UP000467700"/>
    </source>
</evidence>
<accession>A0A8S0XCS5</accession>
<protein>
    <submittedName>
        <fullName evidence="1">Uncharacterized protein</fullName>
    </submittedName>
</protein>
<keyword evidence="2" id="KW-1185">Reference proteome</keyword>
<dbReference type="AlphaFoldDB" id="A0A8S0XCS5"/>
<dbReference type="OrthoDB" id="2824374at2759"/>
<dbReference type="EMBL" id="CACVBS010000001">
    <property type="protein sequence ID" value="CAA7257336.1"/>
    <property type="molecule type" value="Genomic_DNA"/>
</dbReference>
<comment type="caution">
    <text evidence="1">The sequence shown here is derived from an EMBL/GenBank/DDBJ whole genome shotgun (WGS) entry which is preliminary data.</text>
</comment>
<evidence type="ECO:0000313" key="1">
    <source>
        <dbReference type="EMBL" id="CAA7257336.1"/>
    </source>
</evidence>
<gene>
    <name evidence="1" type="ORF">AAE3_LOCUS371</name>
</gene>
<proteinExistence type="predicted"/>
<reference evidence="1 2" key="1">
    <citation type="submission" date="2020-01" db="EMBL/GenBank/DDBJ databases">
        <authorList>
            <person name="Gupta K D."/>
        </authorList>
    </citation>
    <scope>NUCLEOTIDE SEQUENCE [LARGE SCALE GENOMIC DNA]</scope>
</reference>
<dbReference type="Proteomes" id="UP000467700">
    <property type="component" value="Unassembled WGS sequence"/>
</dbReference>
<sequence>MRIKVGVALYLVRTSYEQQGYYHWAIVATKEESWQSQPVRVYEIKRGSGGRFIQSFTSERLDKSNALTGIVDLFTTDVYSSFDQILMRVSNIGPEDRGWRFPGRFGPPAGWDCSTWVLQALQRFYNDGAWNVPEEIFLKAYTTILNRGSEMGATPRSAAIRSIPLIRAPRGYGY</sequence>
<name>A0A8S0XCS5_CYCAE</name>